<keyword evidence="4" id="KW-0812">Transmembrane</keyword>
<name>A0AAE4QKV0_9LEPT</name>
<dbReference type="PANTHER" id="PTHR43280">
    <property type="entry name" value="ARAC-FAMILY TRANSCRIPTIONAL REGULATOR"/>
    <property type="match status" value="1"/>
</dbReference>
<gene>
    <name evidence="6" type="ORF">CH379_004315</name>
</gene>
<dbReference type="InterPro" id="IPR009057">
    <property type="entry name" value="Homeodomain-like_sf"/>
</dbReference>
<dbReference type="Pfam" id="PF12833">
    <property type="entry name" value="HTH_18"/>
    <property type="match status" value="1"/>
</dbReference>
<dbReference type="SUPFAM" id="SSF46689">
    <property type="entry name" value="Homeodomain-like"/>
    <property type="match status" value="1"/>
</dbReference>
<dbReference type="PANTHER" id="PTHR43280:SF29">
    <property type="entry name" value="ARAC-FAMILY TRANSCRIPTIONAL REGULATOR"/>
    <property type="match status" value="1"/>
</dbReference>
<keyword evidence="4" id="KW-1133">Transmembrane helix</keyword>
<dbReference type="InterPro" id="IPR018060">
    <property type="entry name" value="HTH_AraC"/>
</dbReference>
<dbReference type="AlphaFoldDB" id="A0AAE4QKV0"/>
<dbReference type="PROSITE" id="PS00041">
    <property type="entry name" value="HTH_ARAC_FAMILY_1"/>
    <property type="match status" value="1"/>
</dbReference>
<accession>A0AAE4QKV0</accession>
<feature type="transmembrane region" description="Helical" evidence="4">
    <location>
        <begin position="221"/>
        <end position="240"/>
    </location>
</feature>
<keyword evidence="7" id="KW-1185">Reference proteome</keyword>
<feature type="transmembrane region" description="Helical" evidence="4">
    <location>
        <begin position="155"/>
        <end position="175"/>
    </location>
</feature>
<feature type="transmembrane region" description="Helical" evidence="4">
    <location>
        <begin position="16"/>
        <end position="35"/>
    </location>
</feature>
<evidence type="ECO:0000313" key="6">
    <source>
        <dbReference type="EMBL" id="MDV6234853.1"/>
    </source>
</evidence>
<reference evidence="6 7" key="1">
    <citation type="journal article" date="2018" name="Microb. Genom.">
        <title>Deciphering the unexplored Leptospira diversity from soils uncovers genomic evolution to virulence.</title>
        <authorList>
            <person name="Thibeaux R."/>
            <person name="Iraola G."/>
            <person name="Ferres I."/>
            <person name="Bierque E."/>
            <person name="Girault D."/>
            <person name="Soupe-Gilbert M.E."/>
            <person name="Picardeau M."/>
            <person name="Goarant C."/>
        </authorList>
    </citation>
    <scope>NUCLEOTIDE SEQUENCE [LARGE SCALE GENOMIC DNA]</scope>
    <source>
        <strain evidence="6 7">ATI7-C-A5</strain>
    </source>
</reference>
<dbReference type="PROSITE" id="PS01124">
    <property type="entry name" value="HTH_ARAC_FAMILY_2"/>
    <property type="match status" value="1"/>
</dbReference>
<sequence>MFFSDSNSFLPLSIEYFLLWMGIFGSSLGCLMFLGQIVLPRKSSLNYLLGILFLGMSVLQASSIALLSGKSSSFSWLILMHIPALYSVGPVLYGIHRISTGETFPVSLRDGLLHASFPLAGLLTYAGLLFLFPYFSFDPIPWIQTALTERIFPGPLDWVLLPALVAIAGYVISVLRNSRDLWRWEVWKSEPTARILSFLVIASLVHLSLGLSFFATKRGEFLVLTSGGMGIALCAAYVIGHRYPGFFQKLQEVTEATRAKYARSLLVGIDRTVLKENLLQLMEKEFLYHNEDLSLGDLADELALSTHQISEFLNQELGKNFSVFVNDYRVTEACRLLAEEPGKNVLEIAYSVGFRTKSSFNRAFQKHTGLTPSEYRIQSASKK</sequence>
<dbReference type="GO" id="GO:0043565">
    <property type="term" value="F:sequence-specific DNA binding"/>
    <property type="evidence" value="ECO:0007669"/>
    <property type="project" value="InterPro"/>
</dbReference>
<dbReference type="InterPro" id="IPR018062">
    <property type="entry name" value="HTH_AraC-typ_CS"/>
</dbReference>
<dbReference type="EMBL" id="NPEF02000003">
    <property type="protein sequence ID" value="MDV6234853.1"/>
    <property type="molecule type" value="Genomic_DNA"/>
</dbReference>
<dbReference type="Gene3D" id="1.10.10.60">
    <property type="entry name" value="Homeodomain-like"/>
    <property type="match status" value="2"/>
</dbReference>
<comment type="caution">
    <text evidence="6">The sequence shown here is derived from an EMBL/GenBank/DDBJ whole genome shotgun (WGS) entry which is preliminary data.</text>
</comment>
<feature type="domain" description="HTH araC/xylS-type" evidence="5">
    <location>
        <begin position="276"/>
        <end position="378"/>
    </location>
</feature>
<evidence type="ECO:0000259" key="5">
    <source>
        <dbReference type="PROSITE" id="PS01124"/>
    </source>
</evidence>
<keyword evidence="2" id="KW-0238">DNA-binding</keyword>
<evidence type="ECO:0000313" key="7">
    <source>
        <dbReference type="Proteomes" id="UP000232122"/>
    </source>
</evidence>
<protein>
    <submittedName>
        <fullName evidence="6">Helix-turn-helix domain-containing protein</fullName>
    </submittedName>
</protein>
<dbReference type="Proteomes" id="UP000232122">
    <property type="component" value="Unassembled WGS sequence"/>
</dbReference>
<proteinExistence type="predicted"/>
<feature type="transmembrane region" description="Helical" evidence="4">
    <location>
        <begin position="116"/>
        <end position="135"/>
    </location>
</feature>
<evidence type="ECO:0000256" key="2">
    <source>
        <dbReference type="ARBA" id="ARBA00023125"/>
    </source>
</evidence>
<evidence type="ECO:0000256" key="1">
    <source>
        <dbReference type="ARBA" id="ARBA00023015"/>
    </source>
</evidence>
<feature type="transmembrane region" description="Helical" evidence="4">
    <location>
        <begin position="74"/>
        <end position="95"/>
    </location>
</feature>
<evidence type="ECO:0000256" key="4">
    <source>
        <dbReference type="SAM" id="Phobius"/>
    </source>
</evidence>
<keyword evidence="1" id="KW-0805">Transcription regulation</keyword>
<dbReference type="RefSeq" id="WP_243399458.1">
    <property type="nucleotide sequence ID" value="NZ_NPEF02000003.1"/>
</dbReference>
<dbReference type="GO" id="GO:0003700">
    <property type="term" value="F:DNA-binding transcription factor activity"/>
    <property type="evidence" value="ECO:0007669"/>
    <property type="project" value="InterPro"/>
</dbReference>
<feature type="transmembrane region" description="Helical" evidence="4">
    <location>
        <begin position="195"/>
        <end position="215"/>
    </location>
</feature>
<feature type="transmembrane region" description="Helical" evidence="4">
    <location>
        <begin position="47"/>
        <end position="68"/>
    </location>
</feature>
<dbReference type="InterPro" id="IPR020449">
    <property type="entry name" value="Tscrpt_reg_AraC-type_HTH"/>
</dbReference>
<organism evidence="6 7">
    <name type="scientific">Leptospira ellisii</name>
    <dbReference type="NCBI Taxonomy" id="2023197"/>
    <lineage>
        <taxon>Bacteria</taxon>
        <taxon>Pseudomonadati</taxon>
        <taxon>Spirochaetota</taxon>
        <taxon>Spirochaetia</taxon>
        <taxon>Leptospirales</taxon>
        <taxon>Leptospiraceae</taxon>
        <taxon>Leptospira</taxon>
    </lineage>
</organism>
<dbReference type="PRINTS" id="PR00032">
    <property type="entry name" value="HTHARAC"/>
</dbReference>
<dbReference type="SMART" id="SM00342">
    <property type="entry name" value="HTH_ARAC"/>
    <property type="match status" value="1"/>
</dbReference>
<keyword evidence="4" id="KW-0472">Membrane</keyword>
<keyword evidence="3" id="KW-0804">Transcription</keyword>
<evidence type="ECO:0000256" key="3">
    <source>
        <dbReference type="ARBA" id="ARBA00023163"/>
    </source>
</evidence>